<dbReference type="Pfam" id="PF07690">
    <property type="entry name" value="MFS_1"/>
    <property type="match status" value="1"/>
</dbReference>
<evidence type="ECO:0000256" key="5">
    <source>
        <dbReference type="ARBA" id="ARBA00023136"/>
    </source>
</evidence>
<dbReference type="InterPro" id="IPR036259">
    <property type="entry name" value="MFS_trans_sf"/>
</dbReference>
<dbReference type="SUPFAM" id="SSF103473">
    <property type="entry name" value="MFS general substrate transporter"/>
    <property type="match status" value="1"/>
</dbReference>
<feature type="transmembrane region" description="Helical" evidence="6">
    <location>
        <begin position="59"/>
        <end position="82"/>
    </location>
</feature>
<evidence type="ECO:0000256" key="2">
    <source>
        <dbReference type="ARBA" id="ARBA00022448"/>
    </source>
</evidence>
<feature type="transmembrane region" description="Helical" evidence="6">
    <location>
        <begin position="329"/>
        <end position="351"/>
    </location>
</feature>
<dbReference type="InterPro" id="IPR011701">
    <property type="entry name" value="MFS"/>
</dbReference>
<comment type="subcellular location">
    <subcellularLocation>
        <location evidence="1">Membrane</location>
        <topology evidence="1">Multi-pass membrane protein</topology>
    </subcellularLocation>
</comment>
<evidence type="ECO:0000313" key="9">
    <source>
        <dbReference type="Proteomes" id="UP000309952"/>
    </source>
</evidence>
<evidence type="ECO:0000256" key="4">
    <source>
        <dbReference type="ARBA" id="ARBA00022989"/>
    </source>
</evidence>
<name>A0A4P1KC32_9CAUL</name>
<dbReference type="KEGG" id="bvy:NCTC9239_02324"/>
<accession>A0A4P1KC32</accession>
<dbReference type="InterPro" id="IPR044770">
    <property type="entry name" value="MFS_spinster-like"/>
</dbReference>
<feature type="transmembrane region" description="Helical" evidence="6">
    <location>
        <begin position="300"/>
        <end position="323"/>
    </location>
</feature>
<dbReference type="PANTHER" id="PTHR23505">
    <property type="entry name" value="SPINSTER"/>
    <property type="match status" value="1"/>
</dbReference>
<reference evidence="8 9" key="1">
    <citation type="submission" date="2019-04" db="EMBL/GenBank/DDBJ databases">
        <authorList>
            <consortium name="Pathogen Informatics"/>
        </authorList>
    </citation>
    <scope>NUCLEOTIDE SEQUENCE [LARGE SCALE GENOMIC DNA]</scope>
    <source>
        <strain evidence="8 9">NCTC9239</strain>
    </source>
</reference>
<keyword evidence="9" id="KW-1185">Reference proteome</keyword>
<feature type="domain" description="Major facilitator superfamily (MFS) profile" evidence="7">
    <location>
        <begin position="23"/>
        <end position="425"/>
    </location>
</feature>
<keyword evidence="5 6" id="KW-0472">Membrane</keyword>
<evidence type="ECO:0000259" key="7">
    <source>
        <dbReference type="PROSITE" id="PS50850"/>
    </source>
</evidence>
<protein>
    <submittedName>
        <fullName evidence="8">L-galactonate transporter</fullName>
    </submittedName>
</protein>
<evidence type="ECO:0000256" key="1">
    <source>
        <dbReference type="ARBA" id="ARBA00004141"/>
    </source>
</evidence>
<organism evidence="8 9">
    <name type="scientific">Brevundimonas vancanneytii</name>
    <dbReference type="NCBI Taxonomy" id="1325724"/>
    <lineage>
        <taxon>Bacteria</taxon>
        <taxon>Pseudomonadati</taxon>
        <taxon>Pseudomonadota</taxon>
        <taxon>Alphaproteobacteria</taxon>
        <taxon>Caulobacterales</taxon>
        <taxon>Caulobacteraceae</taxon>
        <taxon>Brevundimonas</taxon>
    </lineage>
</organism>
<dbReference type="PANTHER" id="PTHR23505:SF79">
    <property type="entry name" value="PROTEIN SPINSTER"/>
    <property type="match status" value="1"/>
</dbReference>
<evidence type="ECO:0000256" key="3">
    <source>
        <dbReference type="ARBA" id="ARBA00022692"/>
    </source>
</evidence>
<gene>
    <name evidence="8" type="primary">yjjL_2</name>
    <name evidence="8" type="ORF">NCTC9239_02324</name>
</gene>
<feature type="transmembrane region" description="Helical" evidence="6">
    <location>
        <begin position="178"/>
        <end position="198"/>
    </location>
</feature>
<dbReference type="Proteomes" id="UP000309952">
    <property type="component" value="Chromosome"/>
</dbReference>
<dbReference type="GO" id="GO:0016020">
    <property type="term" value="C:membrane"/>
    <property type="evidence" value="ECO:0007669"/>
    <property type="project" value="UniProtKB-SubCell"/>
</dbReference>
<feature type="transmembrane region" description="Helical" evidence="6">
    <location>
        <begin position="398"/>
        <end position="421"/>
    </location>
</feature>
<keyword evidence="3 6" id="KW-0812">Transmembrane</keyword>
<feature type="transmembrane region" description="Helical" evidence="6">
    <location>
        <begin position="231"/>
        <end position="250"/>
    </location>
</feature>
<dbReference type="InterPro" id="IPR005829">
    <property type="entry name" value="Sugar_transporter_CS"/>
</dbReference>
<proteinExistence type="predicted"/>
<dbReference type="AlphaFoldDB" id="A0A4P1KC32"/>
<dbReference type="GO" id="GO:0022857">
    <property type="term" value="F:transmembrane transporter activity"/>
    <property type="evidence" value="ECO:0007669"/>
    <property type="project" value="InterPro"/>
</dbReference>
<feature type="transmembrane region" description="Helical" evidence="6">
    <location>
        <begin position="270"/>
        <end position="288"/>
    </location>
</feature>
<sequence length="436" mass="46106">MLPPLRPAPPTGLPRLTQRPNFVLGLLILIYTFNVLDRQIVSILAQPIKAEMGLSDTQLGLLTGLAFALFYSVFGIPVGWLADRFGRVRTMAASCIVWSVCSIACGFSQNFAQMAAARMGVGVGEAGGAPPSYSLISDYFPPHARAQALGLFSLGAPLGILLGMTLGGWAAVEFGWRAAFYVVSLPGVFFALLLWLLVKEPKAGRLDTETKSIEVQAPLAVAVREFFTTPALWRVAVAGGLSAFVTYGLLNWLPSFLMRTKGMALGEVAQYLGFINAGAMALGLWFGGRLADRLGRRNPAAYGLVPAASLVLAAPAFVAAVIVPGWAPSVLLFAIPIALNIVFMGPALAVVQNGAKPANRTVASALFLLINNLVGLGGGPLFIGFVSDLAAPRYGHNALIVAMLALTPVFLLAALAHYLVARALRTERYSRLGGEL</sequence>
<dbReference type="PROSITE" id="PS50850">
    <property type="entry name" value="MFS"/>
    <property type="match status" value="1"/>
</dbReference>
<feature type="transmembrane region" description="Helical" evidence="6">
    <location>
        <begin position="363"/>
        <end position="386"/>
    </location>
</feature>
<evidence type="ECO:0000313" key="8">
    <source>
        <dbReference type="EMBL" id="VTO17143.1"/>
    </source>
</evidence>
<dbReference type="PROSITE" id="PS00216">
    <property type="entry name" value="SUGAR_TRANSPORT_1"/>
    <property type="match status" value="1"/>
</dbReference>
<dbReference type="Gene3D" id="1.20.1250.20">
    <property type="entry name" value="MFS general substrate transporter like domains"/>
    <property type="match status" value="2"/>
</dbReference>
<dbReference type="CDD" id="cd17328">
    <property type="entry name" value="MFS_spinster_like"/>
    <property type="match status" value="1"/>
</dbReference>
<evidence type="ECO:0000256" key="6">
    <source>
        <dbReference type="SAM" id="Phobius"/>
    </source>
</evidence>
<feature type="transmembrane region" description="Helical" evidence="6">
    <location>
        <begin position="20"/>
        <end position="38"/>
    </location>
</feature>
<keyword evidence="4 6" id="KW-1133">Transmembrane helix</keyword>
<dbReference type="EMBL" id="LR588407">
    <property type="protein sequence ID" value="VTO17143.1"/>
    <property type="molecule type" value="Genomic_DNA"/>
</dbReference>
<dbReference type="InterPro" id="IPR020846">
    <property type="entry name" value="MFS_dom"/>
</dbReference>
<dbReference type="RefSeq" id="WP_134582117.1">
    <property type="nucleotide sequence ID" value="NZ_LR588407.1"/>
</dbReference>
<feature type="transmembrane region" description="Helical" evidence="6">
    <location>
        <begin position="149"/>
        <end position="172"/>
    </location>
</feature>
<keyword evidence="2" id="KW-0813">Transport</keyword>